<comment type="caution">
    <text evidence="2">The sequence shown here is derived from an EMBL/GenBank/DDBJ whole genome shotgun (WGS) entry which is preliminary data.</text>
</comment>
<proteinExistence type="predicted"/>
<evidence type="ECO:0000313" key="3">
    <source>
        <dbReference type="Proteomes" id="UP000705823"/>
    </source>
</evidence>
<dbReference type="RefSeq" id="WP_142980551.1">
    <property type="nucleotide sequence ID" value="NZ_RKLU01000008.1"/>
</dbReference>
<keyword evidence="3" id="KW-1185">Reference proteome</keyword>
<sequence length="80" mass="8443">MAATLLQGLLARAFEYRMYFLGVSGFVIAGLAVTYGVQTEDTVAALGALLFLPNAAVLFGIGLREHGLIDNPSPQSSDIK</sequence>
<protein>
    <submittedName>
        <fullName evidence="2">Uncharacterized protein</fullName>
    </submittedName>
</protein>
<keyword evidence="1" id="KW-0472">Membrane</keyword>
<keyword evidence="1" id="KW-1133">Transmembrane helix</keyword>
<organism evidence="2 3">
    <name type="scientific">Halonotius terrestris</name>
    <dbReference type="NCBI Taxonomy" id="2487750"/>
    <lineage>
        <taxon>Archaea</taxon>
        <taxon>Methanobacteriati</taxon>
        <taxon>Methanobacteriota</taxon>
        <taxon>Stenosarchaea group</taxon>
        <taxon>Halobacteria</taxon>
        <taxon>Halobacteriales</taxon>
        <taxon>Haloferacaceae</taxon>
        <taxon>Halonotius</taxon>
    </lineage>
</organism>
<dbReference type="Proteomes" id="UP000705823">
    <property type="component" value="Unassembled WGS sequence"/>
</dbReference>
<keyword evidence="1" id="KW-0812">Transmembrane</keyword>
<feature type="transmembrane region" description="Helical" evidence="1">
    <location>
        <begin position="18"/>
        <end position="37"/>
    </location>
</feature>
<dbReference type="EMBL" id="RKLU01000008">
    <property type="protein sequence ID" value="TQQ78740.1"/>
    <property type="molecule type" value="Genomic_DNA"/>
</dbReference>
<dbReference type="OrthoDB" id="318189at2157"/>
<name>A0A8J8P710_9EURY</name>
<feature type="transmembrane region" description="Helical" evidence="1">
    <location>
        <begin position="43"/>
        <end position="63"/>
    </location>
</feature>
<accession>A0A8J8P710</accession>
<evidence type="ECO:0000313" key="2">
    <source>
        <dbReference type="EMBL" id="TQQ78740.1"/>
    </source>
</evidence>
<gene>
    <name evidence="2" type="ORF">EGH24_12910</name>
</gene>
<dbReference type="AlphaFoldDB" id="A0A8J8P710"/>
<reference evidence="2" key="1">
    <citation type="submission" date="2019-02" db="EMBL/GenBank/DDBJ databases">
        <title>Halonotius sp. a new haloarchaeum isolated from saline soil.</title>
        <authorList>
            <person name="Duran-Viseras A."/>
            <person name="Sanchez-Porro C."/>
            <person name="Ventosa A."/>
        </authorList>
    </citation>
    <scope>NUCLEOTIDE SEQUENCE</scope>
    <source>
        <strain evidence="2">F15B</strain>
    </source>
</reference>
<evidence type="ECO:0000256" key="1">
    <source>
        <dbReference type="SAM" id="Phobius"/>
    </source>
</evidence>